<reference evidence="12" key="1">
    <citation type="submission" date="2012-11" db="EMBL/GenBank/DDBJ databases">
        <title>Dependencies among metagenomic species, viruses, plasmids and units of genetic variation.</title>
        <authorList>
            <person name="Nielsen H.B."/>
            <person name="Almeida M."/>
            <person name="Juncker A.S."/>
            <person name="Rasmussen S."/>
            <person name="Li J."/>
            <person name="Sunagawa S."/>
            <person name="Plichta D."/>
            <person name="Gautier L."/>
            <person name="Le Chatelier E."/>
            <person name="Peletier E."/>
            <person name="Bonde I."/>
            <person name="Nielsen T."/>
            <person name="Manichanh C."/>
            <person name="Arumugam M."/>
            <person name="Batto J."/>
            <person name="Santos M.B.Q.D."/>
            <person name="Blom N."/>
            <person name="Borruel N."/>
            <person name="Burgdorf K.S."/>
            <person name="Boumezbeur F."/>
            <person name="Casellas F."/>
            <person name="Dore J."/>
            <person name="Guarner F."/>
            <person name="Hansen T."/>
            <person name="Hildebrand F."/>
            <person name="Kaas R.S."/>
            <person name="Kennedy S."/>
            <person name="Kristiansen K."/>
            <person name="Kultima J.R."/>
            <person name="Leonard P."/>
            <person name="Levenez F."/>
            <person name="Lund O."/>
            <person name="Moumen B."/>
            <person name="Le Paslier D."/>
            <person name="Pons N."/>
            <person name="Pedersen O."/>
            <person name="Prifti E."/>
            <person name="Qin J."/>
            <person name="Raes J."/>
            <person name="Tap J."/>
            <person name="Tims S."/>
            <person name="Ussery D.W."/>
            <person name="Yamada T."/>
            <person name="MetaHit consortium"/>
            <person name="Renault P."/>
            <person name="Sicheritz-Ponten T."/>
            <person name="Bork P."/>
            <person name="Wang J."/>
            <person name="Brunak S."/>
            <person name="Ehrlich S.D."/>
        </authorList>
    </citation>
    <scope>NUCLEOTIDE SEQUENCE [LARGE SCALE GENOMIC DNA]</scope>
</reference>
<feature type="transmembrane region" description="Helical" evidence="11">
    <location>
        <begin position="159"/>
        <end position="179"/>
    </location>
</feature>
<dbReference type="GO" id="GO:0046933">
    <property type="term" value="F:proton-transporting ATP synthase activity, rotational mechanism"/>
    <property type="evidence" value="ECO:0007669"/>
    <property type="project" value="TreeGrafter"/>
</dbReference>
<dbReference type="PRINTS" id="PR00123">
    <property type="entry name" value="ATPASEA"/>
</dbReference>
<evidence type="ECO:0000256" key="4">
    <source>
        <dbReference type="ARBA" id="ARBA00022547"/>
    </source>
</evidence>
<dbReference type="Gene3D" id="1.20.120.220">
    <property type="entry name" value="ATP synthase, F0 complex, subunit A"/>
    <property type="match status" value="1"/>
</dbReference>
<name>R6TRM1_9BACT</name>
<keyword evidence="10" id="KW-0066">ATP synthesis</keyword>
<comment type="subcellular location">
    <subcellularLocation>
        <location evidence="1">Membrane</location>
        <topology evidence="1">Multi-pass membrane protein</topology>
    </subcellularLocation>
</comment>
<dbReference type="InterPro" id="IPR035908">
    <property type="entry name" value="F0_ATP_A_sf"/>
</dbReference>
<keyword evidence="8" id="KW-0406">Ion transport</keyword>
<dbReference type="EMBL" id="CBFW010000254">
    <property type="protein sequence ID" value="CDC74840.1"/>
    <property type="molecule type" value="Genomic_DNA"/>
</dbReference>
<dbReference type="STRING" id="1263015.BN580_01647"/>
<evidence type="ECO:0000256" key="7">
    <source>
        <dbReference type="ARBA" id="ARBA00022989"/>
    </source>
</evidence>
<dbReference type="Pfam" id="PF00119">
    <property type="entry name" value="ATP-synt_A"/>
    <property type="match status" value="1"/>
</dbReference>
<evidence type="ECO:0000256" key="10">
    <source>
        <dbReference type="ARBA" id="ARBA00023310"/>
    </source>
</evidence>
<feature type="transmembrane region" description="Helical" evidence="11">
    <location>
        <begin position="273"/>
        <end position="295"/>
    </location>
</feature>
<organism evidence="12 14">
    <name type="scientific">Candidatus Colimorpha enterica</name>
    <dbReference type="NCBI Taxonomy" id="3083063"/>
    <lineage>
        <taxon>Bacteria</taxon>
        <taxon>Pseudomonadati</taxon>
        <taxon>Bacteroidota</taxon>
        <taxon>Bacteroidia</taxon>
        <taxon>Bacteroidales</taxon>
        <taxon>Candidatus Colimorpha</taxon>
    </lineage>
</organism>
<dbReference type="Proteomes" id="UP001139365">
    <property type="component" value="Unassembled WGS sequence"/>
</dbReference>
<evidence type="ECO:0000256" key="8">
    <source>
        <dbReference type="ARBA" id="ARBA00023065"/>
    </source>
</evidence>
<protein>
    <submittedName>
        <fullName evidence="12 13">ATP synthase subunit a</fullName>
    </submittedName>
</protein>
<dbReference type="PANTHER" id="PTHR42823:SF3">
    <property type="entry name" value="ATP SYNTHASE SUBUNIT A, CHLOROPLASTIC"/>
    <property type="match status" value="1"/>
</dbReference>
<dbReference type="CDD" id="cd00310">
    <property type="entry name" value="ATP-synt_Fo_a_6"/>
    <property type="match status" value="1"/>
</dbReference>
<evidence type="ECO:0000256" key="3">
    <source>
        <dbReference type="ARBA" id="ARBA00022448"/>
    </source>
</evidence>
<evidence type="ECO:0000313" key="15">
    <source>
        <dbReference type="Proteomes" id="UP001139365"/>
    </source>
</evidence>
<proteinExistence type="inferred from homology"/>
<feature type="transmembrane region" description="Helical" evidence="11">
    <location>
        <begin position="185"/>
        <end position="204"/>
    </location>
</feature>
<keyword evidence="7 11" id="KW-1133">Transmembrane helix</keyword>
<dbReference type="InterPro" id="IPR045082">
    <property type="entry name" value="ATP_syn_F0_a_bact/chloroplast"/>
</dbReference>
<sequence>MVNIAVKDIVMLASAGVLSAGALVGYFVLAAKCKAAPDDKKKKRAKKLFFFLLIAAAWFFCGTVFNILVGGSKGIVLEFSMLSERVTLFGVSFAQTSVIMWGVTAVFLILAVLFRVFAVPKFRGDSPGRLQNVMELAVEFFDNHTKTNVHGRTGNLSSYLFALSLLMFGCACAELFGLRAPTSDITVTFAMSLITFFLINWYGIKNKRLSGRIKGLASPSPVIFPMRIVSDVAVPVSLACRLFGNMLGGLIVMDLLKGAAGGYSFGIAPVAGLYFNLFHPLIQIYIFVTLSLTFINEACE</sequence>
<evidence type="ECO:0000256" key="1">
    <source>
        <dbReference type="ARBA" id="ARBA00004141"/>
    </source>
</evidence>
<dbReference type="Proteomes" id="UP000017938">
    <property type="component" value="Unassembled WGS sequence"/>
</dbReference>
<gene>
    <name evidence="12" type="ORF">BN580_01647</name>
    <name evidence="13" type="ORF">MR241_04475</name>
</gene>
<evidence type="ECO:0000256" key="2">
    <source>
        <dbReference type="ARBA" id="ARBA00006810"/>
    </source>
</evidence>
<feature type="transmembrane region" description="Helical" evidence="11">
    <location>
        <begin position="12"/>
        <end position="29"/>
    </location>
</feature>
<feature type="transmembrane region" description="Helical" evidence="11">
    <location>
        <begin position="49"/>
        <end position="69"/>
    </location>
</feature>
<reference evidence="13 15" key="2">
    <citation type="submission" date="2022-03" db="EMBL/GenBank/DDBJ databases">
        <title>Metagenome-assembled genomes from swine fecal metagenomes.</title>
        <authorList>
            <person name="Holman D.B."/>
            <person name="Kommadath A."/>
        </authorList>
    </citation>
    <scope>NUCLEOTIDE SEQUENCE [LARGE SCALE GENOMIC DNA]</scope>
    <source>
        <strain evidence="13">SUG147</strain>
    </source>
</reference>
<evidence type="ECO:0000256" key="9">
    <source>
        <dbReference type="ARBA" id="ARBA00023136"/>
    </source>
</evidence>
<evidence type="ECO:0000256" key="5">
    <source>
        <dbReference type="ARBA" id="ARBA00022692"/>
    </source>
</evidence>
<keyword evidence="3" id="KW-0813">Transport</keyword>
<feature type="transmembrane region" description="Helical" evidence="11">
    <location>
        <begin position="232"/>
        <end position="253"/>
    </location>
</feature>
<dbReference type="GO" id="GO:0042777">
    <property type="term" value="P:proton motive force-driven plasma membrane ATP synthesis"/>
    <property type="evidence" value="ECO:0007669"/>
    <property type="project" value="TreeGrafter"/>
</dbReference>
<comment type="caution">
    <text evidence="12">The sequence shown here is derived from an EMBL/GenBank/DDBJ whole genome shotgun (WGS) entry which is preliminary data.</text>
</comment>
<evidence type="ECO:0000313" key="14">
    <source>
        <dbReference type="Proteomes" id="UP000017938"/>
    </source>
</evidence>
<dbReference type="EMBL" id="JALEMU010000069">
    <property type="protein sequence ID" value="MCI5755530.1"/>
    <property type="molecule type" value="Genomic_DNA"/>
</dbReference>
<keyword evidence="5 11" id="KW-0812">Transmembrane</keyword>
<comment type="similarity">
    <text evidence="2">Belongs to the ATPase A chain family.</text>
</comment>
<keyword evidence="6" id="KW-0375">Hydrogen ion transport</keyword>
<evidence type="ECO:0000256" key="11">
    <source>
        <dbReference type="SAM" id="Phobius"/>
    </source>
</evidence>
<keyword evidence="4" id="KW-0138">CF(0)</keyword>
<dbReference type="InterPro" id="IPR000568">
    <property type="entry name" value="ATP_synth_F0_asu"/>
</dbReference>
<dbReference type="SUPFAM" id="SSF81336">
    <property type="entry name" value="F1F0 ATP synthase subunit A"/>
    <property type="match status" value="1"/>
</dbReference>
<keyword evidence="9 11" id="KW-0472">Membrane</keyword>
<dbReference type="PANTHER" id="PTHR42823">
    <property type="entry name" value="ATP SYNTHASE SUBUNIT A, CHLOROPLASTIC"/>
    <property type="match status" value="1"/>
</dbReference>
<evidence type="ECO:0000256" key="6">
    <source>
        <dbReference type="ARBA" id="ARBA00022781"/>
    </source>
</evidence>
<dbReference type="GO" id="GO:0045259">
    <property type="term" value="C:proton-transporting ATP synthase complex"/>
    <property type="evidence" value="ECO:0007669"/>
    <property type="project" value="UniProtKB-KW"/>
</dbReference>
<accession>R6TRM1</accession>
<dbReference type="GO" id="GO:0005886">
    <property type="term" value="C:plasma membrane"/>
    <property type="evidence" value="ECO:0007669"/>
    <property type="project" value="TreeGrafter"/>
</dbReference>
<evidence type="ECO:0000313" key="13">
    <source>
        <dbReference type="EMBL" id="MCI5755530.1"/>
    </source>
</evidence>
<dbReference type="AlphaFoldDB" id="R6TRM1"/>
<feature type="transmembrane region" description="Helical" evidence="11">
    <location>
        <begin position="89"/>
        <end position="114"/>
    </location>
</feature>
<evidence type="ECO:0000313" key="12">
    <source>
        <dbReference type="EMBL" id="CDC74840.1"/>
    </source>
</evidence>